<protein>
    <recommendedName>
        <fullName evidence="7">Mid2 domain-containing protein</fullName>
    </recommendedName>
</protein>
<evidence type="ECO:0000256" key="2">
    <source>
        <dbReference type="SAM" id="MobiDB-lite"/>
    </source>
</evidence>
<organism evidence="5 6">
    <name type="scientific">Roridomyces roridus</name>
    <dbReference type="NCBI Taxonomy" id="1738132"/>
    <lineage>
        <taxon>Eukaryota</taxon>
        <taxon>Fungi</taxon>
        <taxon>Dikarya</taxon>
        <taxon>Basidiomycota</taxon>
        <taxon>Agaricomycotina</taxon>
        <taxon>Agaricomycetes</taxon>
        <taxon>Agaricomycetidae</taxon>
        <taxon>Agaricales</taxon>
        <taxon>Marasmiineae</taxon>
        <taxon>Mycenaceae</taxon>
        <taxon>Roridomyces</taxon>
    </lineage>
</organism>
<evidence type="ECO:0000313" key="5">
    <source>
        <dbReference type="EMBL" id="KAJ7636315.1"/>
    </source>
</evidence>
<proteinExistence type="predicted"/>
<keyword evidence="3" id="KW-1133">Transmembrane helix</keyword>
<evidence type="ECO:0000256" key="4">
    <source>
        <dbReference type="SAM" id="SignalP"/>
    </source>
</evidence>
<dbReference type="AlphaFoldDB" id="A0AAD7FPS9"/>
<dbReference type="Proteomes" id="UP001221142">
    <property type="component" value="Unassembled WGS sequence"/>
</dbReference>
<feature type="signal peptide" evidence="4">
    <location>
        <begin position="1"/>
        <end position="26"/>
    </location>
</feature>
<feature type="region of interest" description="Disordered" evidence="2">
    <location>
        <begin position="175"/>
        <end position="195"/>
    </location>
</feature>
<evidence type="ECO:0000256" key="1">
    <source>
        <dbReference type="SAM" id="Coils"/>
    </source>
</evidence>
<feature type="coiled-coil region" evidence="1">
    <location>
        <begin position="197"/>
        <end position="224"/>
    </location>
</feature>
<gene>
    <name evidence="5" type="ORF">FB45DRAFT_906367</name>
</gene>
<feature type="region of interest" description="Disordered" evidence="2">
    <location>
        <begin position="53"/>
        <end position="91"/>
    </location>
</feature>
<evidence type="ECO:0008006" key="7">
    <source>
        <dbReference type="Google" id="ProtNLM"/>
    </source>
</evidence>
<keyword evidence="1" id="KW-0175">Coiled coil</keyword>
<keyword evidence="6" id="KW-1185">Reference proteome</keyword>
<name>A0AAD7FPS9_9AGAR</name>
<comment type="caution">
    <text evidence="5">The sequence shown here is derived from an EMBL/GenBank/DDBJ whole genome shotgun (WGS) entry which is preliminary data.</text>
</comment>
<keyword evidence="3" id="KW-0812">Transmembrane</keyword>
<keyword evidence="3" id="KW-0472">Membrane</keyword>
<dbReference type="EMBL" id="JARKIF010000006">
    <property type="protein sequence ID" value="KAJ7636315.1"/>
    <property type="molecule type" value="Genomic_DNA"/>
</dbReference>
<sequence>MMLRILRSSCCLFAFAFLCSVSLLAAAQNASDSDPDTTAISSGLIGFPFASGSSSPTPSAGPDFTSLSSSTSESASTADPSESESLEASRPTSLFTSTVNHSATAVPRPSSNFTFISVSASGATGIPVYAAYGPPSLSTGAVIATAVGSSLAVGILLAAAAALFFTYRRRSPQRLQRSSSRTALTSDDSGVGATGVQARMESEIQALRARVERLEVAAARMSATSPTRRMSVGRSSAAGVMYYVNEKDGETLAGSDHGGDAVKYFD</sequence>
<accession>A0AAD7FPS9</accession>
<feature type="transmembrane region" description="Helical" evidence="3">
    <location>
        <begin position="141"/>
        <end position="167"/>
    </location>
</feature>
<reference evidence="5" key="1">
    <citation type="submission" date="2023-03" db="EMBL/GenBank/DDBJ databases">
        <title>Massive genome expansion in bonnet fungi (Mycena s.s.) driven by repeated elements and novel gene families across ecological guilds.</title>
        <authorList>
            <consortium name="Lawrence Berkeley National Laboratory"/>
            <person name="Harder C.B."/>
            <person name="Miyauchi S."/>
            <person name="Viragh M."/>
            <person name="Kuo A."/>
            <person name="Thoen E."/>
            <person name="Andreopoulos B."/>
            <person name="Lu D."/>
            <person name="Skrede I."/>
            <person name="Drula E."/>
            <person name="Henrissat B."/>
            <person name="Morin E."/>
            <person name="Kohler A."/>
            <person name="Barry K."/>
            <person name="LaButti K."/>
            <person name="Morin E."/>
            <person name="Salamov A."/>
            <person name="Lipzen A."/>
            <person name="Mereny Z."/>
            <person name="Hegedus B."/>
            <person name="Baldrian P."/>
            <person name="Stursova M."/>
            <person name="Weitz H."/>
            <person name="Taylor A."/>
            <person name="Grigoriev I.V."/>
            <person name="Nagy L.G."/>
            <person name="Martin F."/>
            <person name="Kauserud H."/>
        </authorList>
    </citation>
    <scope>NUCLEOTIDE SEQUENCE</scope>
    <source>
        <strain evidence="5">9284</strain>
    </source>
</reference>
<evidence type="ECO:0000313" key="6">
    <source>
        <dbReference type="Proteomes" id="UP001221142"/>
    </source>
</evidence>
<evidence type="ECO:0000256" key="3">
    <source>
        <dbReference type="SAM" id="Phobius"/>
    </source>
</evidence>
<keyword evidence="4" id="KW-0732">Signal</keyword>
<feature type="compositionally biased region" description="Low complexity" evidence="2">
    <location>
        <begin position="53"/>
        <end position="80"/>
    </location>
</feature>
<feature type="chain" id="PRO_5042026691" description="Mid2 domain-containing protein" evidence="4">
    <location>
        <begin position="27"/>
        <end position="266"/>
    </location>
</feature>